<evidence type="ECO:0000256" key="1">
    <source>
        <dbReference type="ARBA" id="ARBA00022741"/>
    </source>
</evidence>
<evidence type="ECO:0000313" key="6">
    <source>
        <dbReference type="Proteomes" id="UP000027361"/>
    </source>
</evidence>
<keyword evidence="1" id="KW-0547">Nucleotide-binding</keyword>
<evidence type="ECO:0000256" key="2">
    <source>
        <dbReference type="ARBA" id="ARBA00022840"/>
    </source>
</evidence>
<accession>A0A066WNH5</accession>
<dbReference type="InParanoid" id="A0A066WNH5"/>
<feature type="domain" description="ABC transporter" evidence="4">
    <location>
        <begin position="2"/>
        <end position="325"/>
    </location>
</feature>
<dbReference type="GeneID" id="25263774"/>
<dbReference type="PROSITE" id="PS00675">
    <property type="entry name" value="SIGMA54_INTERACT_1"/>
    <property type="match status" value="1"/>
</dbReference>
<evidence type="ECO:0000313" key="5">
    <source>
        <dbReference type="EMBL" id="KDN52554.1"/>
    </source>
</evidence>
<evidence type="ECO:0000256" key="3">
    <source>
        <dbReference type="SAM" id="MobiDB-lite"/>
    </source>
</evidence>
<dbReference type="InterPro" id="IPR027417">
    <property type="entry name" value="P-loop_NTPase"/>
</dbReference>
<dbReference type="Proteomes" id="UP000027361">
    <property type="component" value="Unassembled WGS sequence"/>
</dbReference>
<dbReference type="PANTHER" id="PTHR43119:SF1">
    <property type="entry name" value="ABC TRANSPORTER DOMAIN-CONTAINING PROTEIN"/>
    <property type="match status" value="1"/>
</dbReference>
<dbReference type="OMA" id="WITHSED"/>
<dbReference type="InterPro" id="IPR025662">
    <property type="entry name" value="Sigma_54_int_dom_ATP-bd_1"/>
</dbReference>
<dbReference type="RefSeq" id="XP_013245393.1">
    <property type="nucleotide sequence ID" value="XM_013389939.1"/>
</dbReference>
<dbReference type="HOGENOM" id="CLU_832047_0_0_1"/>
<dbReference type="GO" id="GO:0005524">
    <property type="term" value="F:ATP binding"/>
    <property type="evidence" value="ECO:0007669"/>
    <property type="project" value="UniProtKB-KW"/>
</dbReference>
<comment type="caution">
    <text evidence="5">The sequence shown here is derived from an EMBL/GenBank/DDBJ whole genome shotgun (WGS) entry which is preliminary data.</text>
</comment>
<evidence type="ECO:0000259" key="4">
    <source>
        <dbReference type="PROSITE" id="PS50893"/>
    </source>
</evidence>
<keyword evidence="5" id="KW-0378">Hydrolase</keyword>
<feature type="compositionally biased region" description="Polar residues" evidence="3">
    <location>
        <begin position="152"/>
        <end position="171"/>
    </location>
</feature>
<proteinExistence type="predicted"/>
<name>A0A066WNH5_TILAU</name>
<dbReference type="OrthoDB" id="6593433at2759"/>
<feature type="region of interest" description="Disordered" evidence="3">
    <location>
        <begin position="149"/>
        <end position="193"/>
    </location>
</feature>
<protein>
    <submittedName>
        <fullName evidence="5">p-loop containing nucleoside triphosphate hydrolase protein</fullName>
    </submittedName>
</protein>
<dbReference type="InterPro" id="IPR003593">
    <property type="entry name" value="AAA+_ATPase"/>
</dbReference>
<keyword evidence="2" id="KW-0067">ATP-binding</keyword>
<feature type="compositionally biased region" description="Basic and acidic residues" evidence="3">
    <location>
        <begin position="172"/>
        <end position="183"/>
    </location>
</feature>
<dbReference type="AlphaFoldDB" id="A0A066WNH5"/>
<dbReference type="STRING" id="1037660.A0A066WNH5"/>
<dbReference type="PROSITE" id="PS50893">
    <property type="entry name" value="ABC_TRANSPORTER_2"/>
    <property type="match status" value="1"/>
</dbReference>
<organism evidence="5 6">
    <name type="scientific">Tilletiaria anomala (strain ATCC 24038 / CBS 436.72 / UBC 951)</name>
    <dbReference type="NCBI Taxonomy" id="1037660"/>
    <lineage>
        <taxon>Eukaryota</taxon>
        <taxon>Fungi</taxon>
        <taxon>Dikarya</taxon>
        <taxon>Basidiomycota</taxon>
        <taxon>Ustilaginomycotina</taxon>
        <taxon>Exobasidiomycetes</taxon>
        <taxon>Georgefischeriales</taxon>
        <taxon>Tilletiariaceae</taxon>
        <taxon>Tilletiaria</taxon>
    </lineage>
</organism>
<dbReference type="InterPro" id="IPR003439">
    <property type="entry name" value="ABC_transporter-like_ATP-bd"/>
</dbReference>
<dbReference type="Gene3D" id="3.40.50.300">
    <property type="entry name" value="P-loop containing nucleotide triphosphate hydrolases"/>
    <property type="match status" value="1"/>
</dbReference>
<reference evidence="5 6" key="1">
    <citation type="submission" date="2014-05" db="EMBL/GenBank/DDBJ databases">
        <title>Draft genome sequence of a rare smut relative, Tilletiaria anomala UBC 951.</title>
        <authorList>
            <consortium name="DOE Joint Genome Institute"/>
            <person name="Toome M."/>
            <person name="Kuo A."/>
            <person name="Henrissat B."/>
            <person name="Lipzen A."/>
            <person name="Tritt A."/>
            <person name="Yoshinaga Y."/>
            <person name="Zane M."/>
            <person name="Barry K."/>
            <person name="Grigoriev I.V."/>
            <person name="Spatafora J.W."/>
            <person name="Aimea M.C."/>
        </authorList>
    </citation>
    <scope>NUCLEOTIDE SEQUENCE [LARGE SCALE GENOMIC DNA]</scope>
    <source>
        <strain evidence="5 6">UBC 951</strain>
    </source>
</reference>
<gene>
    <name evidence="5" type="ORF">K437DRAFT_254139</name>
</gene>
<dbReference type="GO" id="GO:0016887">
    <property type="term" value="F:ATP hydrolysis activity"/>
    <property type="evidence" value="ECO:0007669"/>
    <property type="project" value="InterPro"/>
</dbReference>
<dbReference type="PANTHER" id="PTHR43119">
    <property type="entry name" value="ABC TRANSPORT PROTEIN ATP-BINDING COMPONENT-RELATED"/>
    <property type="match status" value="1"/>
</dbReference>
<keyword evidence="6" id="KW-1185">Reference proteome</keyword>
<dbReference type="SMART" id="SM00382">
    <property type="entry name" value="AAA"/>
    <property type="match status" value="1"/>
</dbReference>
<sequence>MADVERAFFRVEGLSGPQWASWSGMTFDLARGDILLLRGESGSGKTTLLKALADLLPSDGGSIVLQGRPHASLPPHIYRSRVLYVPQRPSILPGSPRDFLDMVYDFSANRDLGPLPEVEDLSERDTEAAVTADGASLNAHGWKIEEAEIPLESTSTADDASSIRSGSSARNNSRDRPTVDTRSLRRAASKSFSRAPTIPNDPIFLSSAEWGLPTSVWDREWSQISGGEAQRVGLAVPLCLIGGKRKGDGVLLLDEPTSALDSRTAAAVEKTLLLSRTALTLIWITHSEDQARRIITLVDEDNHRRRGSPAKYDDDLPRERKVFVLSLSASSLQN</sequence>
<dbReference type="SUPFAM" id="SSF52540">
    <property type="entry name" value="P-loop containing nucleoside triphosphate hydrolases"/>
    <property type="match status" value="1"/>
</dbReference>
<dbReference type="EMBL" id="JMSN01000009">
    <property type="protein sequence ID" value="KDN52554.1"/>
    <property type="molecule type" value="Genomic_DNA"/>
</dbReference>
<dbReference type="Pfam" id="PF00005">
    <property type="entry name" value="ABC_tran"/>
    <property type="match status" value="1"/>
</dbReference>